<evidence type="ECO:0000256" key="3">
    <source>
        <dbReference type="ARBA" id="ARBA00022946"/>
    </source>
</evidence>
<dbReference type="SUPFAM" id="SSF53720">
    <property type="entry name" value="ALDH-like"/>
    <property type="match status" value="1"/>
</dbReference>
<gene>
    <name evidence="8" type="ORF">ECPE_LOCUS13748</name>
</gene>
<dbReference type="EMBL" id="UZAN01055859">
    <property type="protein sequence ID" value="VDP91020.1"/>
    <property type="molecule type" value="Genomic_DNA"/>
</dbReference>
<accession>A0A183B3G3</accession>
<dbReference type="Pfam" id="PF10236">
    <property type="entry name" value="DAP3"/>
    <property type="match status" value="1"/>
</dbReference>
<evidence type="ECO:0000313" key="9">
    <source>
        <dbReference type="Proteomes" id="UP000272942"/>
    </source>
</evidence>
<keyword evidence="4" id="KW-0689">Ribosomal protein</keyword>
<evidence type="ECO:0000256" key="4">
    <source>
        <dbReference type="ARBA" id="ARBA00022980"/>
    </source>
</evidence>
<dbReference type="GO" id="GO:0005763">
    <property type="term" value="C:mitochondrial small ribosomal subunit"/>
    <property type="evidence" value="ECO:0007669"/>
    <property type="project" value="TreeGrafter"/>
</dbReference>
<evidence type="ECO:0000256" key="5">
    <source>
        <dbReference type="ARBA" id="ARBA00023128"/>
    </source>
</evidence>
<dbReference type="InterPro" id="IPR016162">
    <property type="entry name" value="Ald_DH_N"/>
</dbReference>
<dbReference type="GO" id="GO:0016491">
    <property type="term" value="F:oxidoreductase activity"/>
    <property type="evidence" value="ECO:0007669"/>
    <property type="project" value="InterPro"/>
</dbReference>
<evidence type="ECO:0000256" key="7">
    <source>
        <dbReference type="ARBA" id="ARBA00035140"/>
    </source>
</evidence>
<dbReference type="PANTHER" id="PTHR12810:SF0">
    <property type="entry name" value="SMALL RIBOSOMAL SUBUNIT PROTEIN MS29"/>
    <property type="match status" value="1"/>
</dbReference>
<reference evidence="10" key="1">
    <citation type="submission" date="2016-06" db="UniProtKB">
        <authorList>
            <consortium name="WormBaseParasite"/>
        </authorList>
    </citation>
    <scope>IDENTIFICATION</scope>
</reference>
<evidence type="ECO:0000256" key="2">
    <source>
        <dbReference type="ARBA" id="ARBA00009863"/>
    </source>
</evidence>
<dbReference type="AlphaFoldDB" id="A0A183B3G3"/>
<dbReference type="GO" id="GO:0006915">
    <property type="term" value="P:apoptotic process"/>
    <property type="evidence" value="ECO:0007669"/>
    <property type="project" value="InterPro"/>
</dbReference>
<dbReference type="PRINTS" id="PR01716">
    <property type="entry name" value="DEATHASSOCP3"/>
</dbReference>
<evidence type="ECO:0000256" key="1">
    <source>
        <dbReference type="ARBA" id="ARBA00004173"/>
    </source>
</evidence>
<comment type="subcellular location">
    <subcellularLocation>
        <location evidence="1">Mitochondrion</location>
    </subcellularLocation>
</comment>
<keyword evidence="9" id="KW-1185">Reference proteome</keyword>
<evidence type="ECO:0000256" key="6">
    <source>
        <dbReference type="ARBA" id="ARBA00023274"/>
    </source>
</evidence>
<name>A0A183B3G3_9TREM</name>
<sequence>MRHLCSKPDGPPCLLVIDGVNFLWCRGTRLKDKTLHTKVTVDRLAIVHHLRRALKADWRHGACITSLNIRGAWPSDREKYTPGYLLGADGFKAMDPFIPVPVENYTPTELDACLRFYAENQWLTNPAAQTDHGRAQIAFLSANNPRELDRIVAECTSPVDSSRMNALRRLRDWLSATDVPLKPAFGGQASTVSEAYMTTHEPATGLPLVYFRQTTPKELDNIVSGAIQAQREWSCLAPLERSKVS</sequence>
<dbReference type="GO" id="GO:0003735">
    <property type="term" value="F:structural constituent of ribosome"/>
    <property type="evidence" value="ECO:0007669"/>
    <property type="project" value="TreeGrafter"/>
</dbReference>
<dbReference type="PANTHER" id="PTHR12810">
    <property type="entry name" value="MITOCHONDRIAL 28S RIBOSOMAL PROTEIN S29"/>
    <property type="match status" value="1"/>
</dbReference>
<keyword evidence="6" id="KW-0687">Ribonucleoprotein</keyword>
<evidence type="ECO:0000313" key="10">
    <source>
        <dbReference type="WBParaSite" id="ECPE_0001378801-mRNA-1"/>
    </source>
</evidence>
<dbReference type="WBParaSite" id="ECPE_0001378801-mRNA-1">
    <property type="protein sequence ID" value="ECPE_0001378801-mRNA-1"/>
    <property type="gene ID" value="ECPE_0001378801"/>
</dbReference>
<proteinExistence type="inferred from homology"/>
<comment type="similarity">
    <text evidence="2">Belongs to the mitochondrion-specific ribosomal protein mS29 family.</text>
</comment>
<organism evidence="10">
    <name type="scientific">Echinostoma caproni</name>
    <dbReference type="NCBI Taxonomy" id="27848"/>
    <lineage>
        <taxon>Eukaryota</taxon>
        <taxon>Metazoa</taxon>
        <taxon>Spiralia</taxon>
        <taxon>Lophotrochozoa</taxon>
        <taxon>Platyhelminthes</taxon>
        <taxon>Trematoda</taxon>
        <taxon>Digenea</taxon>
        <taxon>Plagiorchiida</taxon>
        <taxon>Echinostomata</taxon>
        <taxon>Echinostomatoidea</taxon>
        <taxon>Echinostomatidae</taxon>
        <taxon>Echinostoma</taxon>
    </lineage>
</organism>
<evidence type="ECO:0000313" key="8">
    <source>
        <dbReference type="EMBL" id="VDP91020.1"/>
    </source>
</evidence>
<reference evidence="8 9" key="2">
    <citation type="submission" date="2018-11" db="EMBL/GenBank/DDBJ databases">
        <authorList>
            <consortium name="Pathogen Informatics"/>
        </authorList>
    </citation>
    <scope>NUCLEOTIDE SEQUENCE [LARGE SCALE GENOMIC DNA]</scope>
    <source>
        <strain evidence="8 9">Egypt</strain>
    </source>
</reference>
<dbReference type="InterPro" id="IPR016161">
    <property type="entry name" value="Ald_DH/histidinol_DH"/>
</dbReference>
<dbReference type="OrthoDB" id="274828at2759"/>
<dbReference type="Proteomes" id="UP000272942">
    <property type="component" value="Unassembled WGS sequence"/>
</dbReference>
<keyword evidence="5" id="KW-0496">Mitochondrion</keyword>
<dbReference type="Gene3D" id="3.40.605.10">
    <property type="entry name" value="Aldehyde Dehydrogenase, Chain A, domain 1"/>
    <property type="match status" value="1"/>
</dbReference>
<protein>
    <recommendedName>
        <fullName evidence="7">Small ribosomal subunit protein mS29</fullName>
    </recommendedName>
</protein>
<dbReference type="InterPro" id="IPR008092">
    <property type="entry name" value="Ribosomal_mS29_met"/>
</dbReference>
<dbReference type="InterPro" id="IPR019368">
    <property type="entry name" value="Ribosomal_mS29"/>
</dbReference>
<keyword evidence="3" id="KW-0809">Transit peptide</keyword>